<dbReference type="EMBL" id="JAJSOF020000011">
    <property type="protein sequence ID" value="KAJ4444868.1"/>
    <property type="molecule type" value="Genomic_DNA"/>
</dbReference>
<dbReference type="InterPro" id="IPR011010">
    <property type="entry name" value="DNA_brk_join_enz"/>
</dbReference>
<evidence type="ECO:0000313" key="1">
    <source>
        <dbReference type="EMBL" id="KAJ4444868.1"/>
    </source>
</evidence>
<reference evidence="1 2" key="1">
    <citation type="journal article" date="2022" name="Allergy">
        <title>Genome assembly and annotation of Periplaneta americana reveal a comprehensive cockroach allergen profile.</title>
        <authorList>
            <person name="Wang L."/>
            <person name="Xiong Q."/>
            <person name="Saelim N."/>
            <person name="Wang L."/>
            <person name="Nong W."/>
            <person name="Wan A.T."/>
            <person name="Shi M."/>
            <person name="Liu X."/>
            <person name="Cao Q."/>
            <person name="Hui J.H.L."/>
            <person name="Sookrung N."/>
            <person name="Leung T.F."/>
            <person name="Tungtrongchitr A."/>
            <person name="Tsui S.K.W."/>
        </authorList>
    </citation>
    <scope>NUCLEOTIDE SEQUENCE [LARGE SCALE GENOMIC DNA]</scope>
    <source>
        <strain evidence="1">PWHHKU_190912</strain>
    </source>
</reference>
<organism evidence="1 2">
    <name type="scientific">Periplaneta americana</name>
    <name type="common">American cockroach</name>
    <name type="synonym">Blatta americana</name>
    <dbReference type="NCBI Taxonomy" id="6978"/>
    <lineage>
        <taxon>Eukaryota</taxon>
        <taxon>Metazoa</taxon>
        <taxon>Ecdysozoa</taxon>
        <taxon>Arthropoda</taxon>
        <taxon>Hexapoda</taxon>
        <taxon>Insecta</taxon>
        <taxon>Pterygota</taxon>
        <taxon>Neoptera</taxon>
        <taxon>Polyneoptera</taxon>
        <taxon>Dictyoptera</taxon>
        <taxon>Blattodea</taxon>
        <taxon>Blattoidea</taxon>
        <taxon>Blattidae</taxon>
        <taxon>Blattinae</taxon>
        <taxon>Periplaneta</taxon>
    </lineage>
</organism>
<gene>
    <name evidence="1" type="ORF">ANN_06665</name>
</gene>
<evidence type="ECO:0000313" key="2">
    <source>
        <dbReference type="Proteomes" id="UP001148838"/>
    </source>
</evidence>
<dbReference type="SUPFAM" id="SSF56349">
    <property type="entry name" value="DNA breaking-rejoining enzymes"/>
    <property type="match status" value="1"/>
</dbReference>
<proteinExistence type="predicted"/>
<name>A0ABQ8TE62_PERAM</name>
<sequence length="174" mass="20164">MADTSDNELQLTPPEISAKALDVTNNLLPQKSRNMYEKLYVQFMDWRKSKSINSFSEDVLLVYFEELSPNMKSSTLCTHYSILKSTLNIKHQIDLSKYSKLNSLLKRKSEGYKGKIAKTFSPDELKTFINEAPDIKYLMIKVATIFGIMGACRRHELHQLKVDNEQFHENVILR</sequence>
<dbReference type="Proteomes" id="UP001148838">
    <property type="component" value="Unassembled WGS sequence"/>
</dbReference>
<accession>A0ABQ8TE62</accession>
<comment type="caution">
    <text evidence="1">The sequence shown here is derived from an EMBL/GenBank/DDBJ whole genome shotgun (WGS) entry which is preliminary data.</text>
</comment>
<keyword evidence="2" id="KW-1185">Reference proteome</keyword>
<protein>
    <submittedName>
        <fullName evidence="1">Uncharacterized protein</fullName>
    </submittedName>
</protein>